<dbReference type="SUPFAM" id="SSF51905">
    <property type="entry name" value="FAD/NAD(P)-binding domain"/>
    <property type="match status" value="1"/>
</dbReference>
<keyword evidence="3" id="KW-1185">Reference proteome</keyword>
<evidence type="ECO:0000256" key="1">
    <source>
        <dbReference type="ARBA" id="ARBA00023002"/>
    </source>
</evidence>
<reference evidence="2" key="1">
    <citation type="submission" date="2022-03" db="EMBL/GenBank/DDBJ databases">
        <title>Brevibacterium spongiae sp. nov., isolated from marine sponge.</title>
        <authorList>
            <person name="Li Z."/>
            <person name="Zhang M."/>
        </authorList>
    </citation>
    <scope>NUCLEOTIDE SEQUENCE</scope>
    <source>
        <strain evidence="2">WHS-Z9</strain>
    </source>
</reference>
<keyword evidence="1" id="KW-0560">Oxidoreductase</keyword>
<dbReference type="RefSeq" id="WP_265418824.1">
    <property type="nucleotide sequence ID" value="NZ_CP093443.1"/>
</dbReference>
<dbReference type="InterPro" id="IPR036188">
    <property type="entry name" value="FAD/NAD-bd_sf"/>
</dbReference>
<dbReference type="Pfam" id="PF13738">
    <property type="entry name" value="Pyr_redox_3"/>
    <property type="match status" value="1"/>
</dbReference>
<proteinExistence type="predicted"/>
<dbReference type="PANTHER" id="PTHR43539:SF78">
    <property type="entry name" value="FLAVIN-CONTAINING MONOOXYGENASE"/>
    <property type="match status" value="1"/>
</dbReference>
<gene>
    <name evidence="2" type="ORF">L1F31_00740</name>
</gene>
<name>A0ABY5SPX0_9MICO</name>
<dbReference type="Gene3D" id="3.50.50.60">
    <property type="entry name" value="FAD/NAD(P)-binding domain"/>
    <property type="match status" value="1"/>
</dbReference>
<dbReference type="PRINTS" id="PR00368">
    <property type="entry name" value="FADPNR"/>
</dbReference>
<organism evidence="2 3">
    <name type="scientific">Brevibacterium spongiae</name>
    <dbReference type="NCBI Taxonomy" id="2909672"/>
    <lineage>
        <taxon>Bacteria</taxon>
        <taxon>Bacillati</taxon>
        <taxon>Actinomycetota</taxon>
        <taxon>Actinomycetes</taxon>
        <taxon>Micrococcales</taxon>
        <taxon>Brevibacteriaceae</taxon>
        <taxon>Brevibacterium</taxon>
    </lineage>
</organism>
<evidence type="ECO:0000313" key="2">
    <source>
        <dbReference type="EMBL" id="UVI36224.1"/>
    </source>
</evidence>
<dbReference type="Proteomes" id="UP001064879">
    <property type="component" value="Chromosome"/>
</dbReference>
<dbReference type="EMBL" id="CP093443">
    <property type="protein sequence ID" value="UVI36224.1"/>
    <property type="molecule type" value="Genomic_DNA"/>
</dbReference>
<dbReference type="InterPro" id="IPR050982">
    <property type="entry name" value="Auxin_biosynth/cation_transpt"/>
</dbReference>
<evidence type="ECO:0000313" key="3">
    <source>
        <dbReference type="Proteomes" id="UP001064879"/>
    </source>
</evidence>
<protein>
    <submittedName>
        <fullName evidence="2">NAD(P)-binding domain-containing protein</fullName>
    </submittedName>
</protein>
<dbReference type="PANTHER" id="PTHR43539">
    <property type="entry name" value="FLAVIN-BINDING MONOOXYGENASE-LIKE PROTEIN (AFU_ORTHOLOGUE AFUA_4G09220)"/>
    <property type="match status" value="1"/>
</dbReference>
<accession>A0ABY5SPX0</accession>
<sequence length="445" mass="46615">MLETTTQNLPVVIIGAGPVGLAAAAHIHERGLTPLVLEAGETIGHAVRKWGHTRLFSPWRFNIDSAAGRLLESNGWQTPDADALPTGHELIDNYLSPLATALGDVIRTGSHVVAVSREGIDKTRSANRDATPFLVRIADSDGSSEDVLARSVIDASGTWEQPNPLGRSGLPAPGETEAIAAGSIVKPLPAVIGADRDRFAGRHVLVVGAGHSAANTLLDLGELAREEPTTRISWAVRSADVSSVYGGEGNDELAARGALGTRLRRLVETGVIDIHTSFVINRFDNANGRLRVSAAGPTGDEDLDVDVLVPATGFRPDLSILSELRLDLDPAVEAPSQLGPLIDPEFHNCGNVAPHGERLLSHPEANFYIVGMKSYGRAPTFLMATGYEQVRSIAAALAGDRAAADDVHLDLPETGVCTTDLGGSCEAPAAPQPVTIGGPPSSTCC</sequence>